<evidence type="ECO:0000313" key="3">
    <source>
        <dbReference type="Proteomes" id="UP000646844"/>
    </source>
</evidence>
<feature type="transmembrane region" description="Helical" evidence="1">
    <location>
        <begin position="160"/>
        <end position="185"/>
    </location>
</feature>
<feature type="transmembrane region" description="Helical" evidence="1">
    <location>
        <begin position="55"/>
        <end position="80"/>
    </location>
</feature>
<feature type="transmembrane region" description="Helical" evidence="1">
    <location>
        <begin position="101"/>
        <end position="122"/>
    </location>
</feature>
<dbReference type="Proteomes" id="UP000646844">
    <property type="component" value="Unassembled WGS sequence"/>
</dbReference>
<dbReference type="RefSeq" id="WP_010979047.1">
    <property type="nucleotide sequence ID" value="NZ_BAABQO010000004.1"/>
</dbReference>
<organism evidence="2 3">
    <name type="scientific">Sulfurisphaera tokodaii</name>
    <dbReference type="NCBI Taxonomy" id="111955"/>
    <lineage>
        <taxon>Archaea</taxon>
        <taxon>Thermoproteota</taxon>
        <taxon>Thermoprotei</taxon>
        <taxon>Sulfolobales</taxon>
        <taxon>Sulfolobaceae</taxon>
        <taxon>Sulfurisphaera</taxon>
    </lineage>
</organism>
<accession>A0A832WT82</accession>
<comment type="caution">
    <text evidence="2">The sequence shown here is derived from an EMBL/GenBank/DDBJ whole genome shotgun (WGS) entry which is preliminary data.</text>
</comment>
<evidence type="ECO:0000256" key="1">
    <source>
        <dbReference type="SAM" id="Phobius"/>
    </source>
</evidence>
<gene>
    <name evidence="2" type="ORF">HA332_06560</name>
</gene>
<reference evidence="2" key="1">
    <citation type="journal article" date="2020" name="bioRxiv">
        <title>A rank-normalized archaeal taxonomy based on genome phylogeny resolves widespread incomplete and uneven classifications.</title>
        <authorList>
            <person name="Rinke C."/>
            <person name="Chuvochina M."/>
            <person name="Mussig A.J."/>
            <person name="Chaumeil P.-A."/>
            <person name="Waite D.W."/>
            <person name="Whitman W.B."/>
            <person name="Parks D.H."/>
            <person name="Hugenholtz P."/>
        </authorList>
    </citation>
    <scope>NUCLEOTIDE SEQUENCE</scope>
    <source>
        <strain evidence="2">UBA8838</strain>
    </source>
</reference>
<feature type="transmembrane region" description="Helical" evidence="1">
    <location>
        <begin position="21"/>
        <end position="43"/>
    </location>
</feature>
<keyword evidence="1" id="KW-1133">Transmembrane helix</keyword>
<dbReference type="GeneID" id="1459019"/>
<dbReference type="OMA" id="VGHILMY"/>
<dbReference type="Pfam" id="PF06157">
    <property type="entry name" value="DUF973"/>
    <property type="match status" value="1"/>
</dbReference>
<dbReference type="InterPro" id="IPR009321">
    <property type="entry name" value="DUF973"/>
</dbReference>
<keyword evidence="1" id="KW-0812">Transmembrane</keyword>
<protein>
    <submittedName>
        <fullName evidence="2">DUF973 family protein</fullName>
    </submittedName>
</protein>
<keyword evidence="1" id="KW-0472">Membrane</keyword>
<feature type="transmembrane region" description="Helical" evidence="1">
    <location>
        <begin position="128"/>
        <end position="148"/>
    </location>
</feature>
<evidence type="ECO:0000313" key="2">
    <source>
        <dbReference type="EMBL" id="HII74029.1"/>
    </source>
</evidence>
<dbReference type="EMBL" id="DUJO01000025">
    <property type="protein sequence ID" value="HII74029.1"/>
    <property type="molecule type" value="Genomic_DNA"/>
</dbReference>
<proteinExistence type="predicted"/>
<dbReference type="AlphaFoldDB" id="A0A832WT82"/>
<sequence>MNGQTELEGIKSIRSGVLFEIITALLVGIGIIILLTSGVLTAGLSGSAVGAFSSIVGTLIGLIVLIIIGVVIGIVGLLRIRSGFNILKATRRDVGIGGTGVTLLLVGYILMVIGALLAIVFIGIPILFIGVILAVIGQILLGIGFYRIGEIYNVGLVKVGGILVILSILTDLLGFIGYILIYVGLGRVVSNLPMATPAQMQTYYPPLTPMPQPSTQAVQVSQVGQGVLRGDGYAQFTLYTTAQVTIVSASIEGTNLQATYINPIILQPGNNNIMAYFGNISNLTPGTTYIINLTINAQGNMMNIKVSVVYQP</sequence>
<name>A0A832WT82_9CREN</name>